<comment type="caution">
    <text evidence="3">The sequence shown here is derived from an EMBL/GenBank/DDBJ whole genome shotgun (WGS) entry which is preliminary data.</text>
</comment>
<proteinExistence type="predicted"/>
<protein>
    <recommendedName>
        <fullName evidence="2">Putative glycogen debranching enzyme N-terminal domain-containing protein</fullName>
    </recommendedName>
</protein>
<dbReference type="InterPro" id="IPR008928">
    <property type="entry name" value="6-hairpin_glycosidase_sf"/>
</dbReference>
<evidence type="ECO:0000256" key="1">
    <source>
        <dbReference type="SAM" id="MobiDB-lite"/>
    </source>
</evidence>
<gene>
    <name evidence="3" type="ORF">GCM10010145_10590</name>
</gene>
<dbReference type="GO" id="GO:0005975">
    <property type="term" value="P:carbohydrate metabolic process"/>
    <property type="evidence" value="ECO:0007669"/>
    <property type="project" value="InterPro"/>
</dbReference>
<dbReference type="Proteomes" id="UP000620156">
    <property type="component" value="Unassembled WGS sequence"/>
</dbReference>
<organism evidence="3 4">
    <name type="scientific">Streptomyces ruber</name>
    <dbReference type="NCBI Taxonomy" id="83378"/>
    <lineage>
        <taxon>Bacteria</taxon>
        <taxon>Bacillati</taxon>
        <taxon>Actinomycetota</taxon>
        <taxon>Actinomycetes</taxon>
        <taxon>Kitasatosporales</taxon>
        <taxon>Streptomycetaceae</taxon>
        <taxon>Streptomyces</taxon>
    </lineage>
</organism>
<dbReference type="AlphaFoldDB" id="A0A918B851"/>
<dbReference type="InterPro" id="IPR032856">
    <property type="entry name" value="GDE_N_bis"/>
</dbReference>
<evidence type="ECO:0000313" key="3">
    <source>
        <dbReference type="EMBL" id="GGQ43863.1"/>
    </source>
</evidence>
<evidence type="ECO:0000259" key="2">
    <source>
        <dbReference type="Pfam" id="PF14742"/>
    </source>
</evidence>
<feature type="region of interest" description="Disordered" evidence="1">
    <location>
        <begin position="1"/>
        <end position="131"/>
    </location>
</feature>
<keyword evidence="4" id="KW-1185">Reference proteome</keyword>
<reference evidence="3" key="1">
    <citation type="journal article" date="2014" name="Int. J. Syst. Evol. Microbiol.">
        <title>Complete genome sequence of Corynebacterium casei LMG S-19264T (=DSM 44701T), isolated from a smear-ripened cheese.</title>
        <authorList>
            <consortium name="US DOE Joint Genome Institute (JGI-PGF)"/>
            <person name="Walter F."/>
            <person name="Albersmeier A."/>
            <person name="Kalinowski J."/>
            <person name="Ruckert C."/>
        </authorList>
    </citation>
    <scope>NUCLEOTIDE SEQUENCE</scope>
    <source>
        <strain evidence="3">JCM 3131</strain>
    </source>
</reference>
<accession>A0A918B851</accession>
<dbReference type="Pfam" id="PF14742">
    <property type="entry name" value="GDE_N_bis"/>
    <property type="match status" value="1"/>
</dbReference>
<feature type="domain" description="Putative glycogen debranching enzyme N-terminal" evidence="2">
    <location>
        <begin position="147"/>
        <end position="318"/>
    </location>
</feature>
<feature type="compositionally biased region" description="Pro residues" evidence="1">
    <location>
        <begin position="116"/>
        <end position="126"/>
    </location>
</feature>
<dbReference type="InterPro" id="IPR012341">
    <property type="entry name" value="6hp_glycosidase-like_sf"/>
</dbReference>
<dbReference type="EMBL" id="BMQK01000002">
    <property type="protein sequence ID" value="GGQ43863.1"/>
    <property type="molecule type" value="Genomic_DNA"/>
</dbReference>
<name>A0A918B851_9ACTN</name>
<sequence>MSLLTPPSAPDDDRSSPRRPAQPSHDDAPLLPRSGALDSSAVRGAGTGARPAPYTSAGHRSRRPLADQTDKGEPVRSPGPVRASAGLPDVCRPSPGPPSPKAPVIGRSPGDRAAPRPLPVPAPLPRRPTDLPPAHTALICVDLPGMALSTERGQLAGQGLEGFYRAGRRLLSRCQLRVAGREPLAVQARMVAADRASFTGTLQVCADTGPDPEIMVERTRYADGTERITLHSSALRALRLPVEVALGTDLAELGAIASGRAGPELPASVHDSGLRWSCPSGHSAVTADPPPADALASAGLLRWELDLPPGGTRSVELRVRPDGTGPVRAVGRGAMSPIAQPAAAGDDPRVQALLHTCVQDLRALLLRDPAGPSDTYLAAGVPWRCGMAPADALVAARMTLPLGTRLAASTLRTLARTQLAGPGRRSGAIPGPLRDAGPYLPPACSGTEATLLFPVLLAEARRWGLPEPETEELLPAAEHCLRWLRSTVAEGPYLPDPQPGGPQRCETQAHAHRAAVLGADLLEAYGRPGGDELREWARELRDAFREDFWVEDRGGGRPAAARTPDGRPVPHLGAAAVHLLDTGLLGSGAPAPGLLDRVRTEQLARLLGGPAMDSGWGLRTLGAKDAAYNPFGHRGGSVRVHETAVAVAGLAAAGYEKEASALLRGVLAAAETFGHRLPEMYAGEQRTEGGAPLPHPAACRPAATAAAAGVLMLTSLAGIRPDAPAGTVTLRPVRSAPLGEVGFTGLRVAGAPFSVRVSRLGLAMVEEAAGRLQLGV</sequence>
<feature type="compositionally biased region" description="Basic and acidic residues" evidence="1">
    <location>
        <begin position="64"/>
        <end position="74"/>
    </location>
</feature>
<evidence type="ECO:0000313" key="4">
    <source>
        <dbReference type="Proteomes" id="UP000620156"/>
    </source>
</evidence>
<reference evidence="3" key="2">
    <citation type="submission" date="2020-09" db="EMBL/GenBank/DDBJ databases">
        <authorList>
            <person name="Sun Q."/>
            <person name="Ohkuma M."/>
        </authorList>
    </citation>
    <scope>NUCLEOTIDE SEQUENCE</scope>
    <source>
        <strain evidence="3">JCM 3131</strain>
    </source>
</reference>
<dbReference type="Gene3D" id="1.50.10.10">
    <property type="match status" value="1"/>
</dbReference>
<dbReference type="SUPFAM" id="SSF48208">
    <property type="entry name" value="Six-hairpin glycosidases"/>
    <property type="match status" value="1"/>
</dbReference>